<feature type="compositionally biased region" description="Pro residues" evidence="1">
    <location>
        <begin position="240"/>
        <end position="252"/>
    </location>
</feature>
<proteinExistence type="predicted"/>
<feature type="transmembrane region" description="Helical" evidence="2">
    <location>
        <begin position="53"/>
        <end position="72"/>
    </location>
</feature>
<evidence type="ECO:0000313" key="4">
    <source>
        <dbReference type="Proteomes" id="UP001431656"/>
    </source>
</evidence>
<evidence type="ECO:0000256" key="2">
    <source>
        <dbReference type="SAM" id="Phobius"/>
    </source>
</evidence>
<name>A0AAN0K7I1_9ACTN</name>
<reference evidence="3" key="1">
    <citation type="journal article" date="2024" name="Int. J. Syst. Evol. Microbiol.">
        <title>Brooklawnia propionicigenes sp. nov., a facultatively anaerobic, propionate-producing bacterium isolated from a methanogenic reactor treating waste from cattle farms.</title>
        <authorList>
            <person name="Akita Y."/>
            <person name="Ueki A."/>
            <person name="Tonouchi A."/>
            <person name="Sugawara Y."/>
            <person name="Honma S."/>
            <person name="Kaku N."/>
            <person name="Ueki K."/>
        </authorList>
    </citation>
    <scope>NUCLEOTIDE SEQUENCE</scope>
    <source>
        <strain evidence="3">SH051</strain>
    </source>
</reference>
<keyword evidence="2" id="KW-0472">Membrane</keyword>
<keyword evidence="4" id="KW-1185">Reference proteome</keyword>
<gene>
    <name evidence="3" type="ORF">brsh051_23140</name>
</gene>
<evidence type="ECO:0000313" key="3">
    <source>
        <dbReference type="EMBL" id="BEH03033.1"/>
    </source>
</evidence>
<organism evidence="3 4">
    <name type="scientific">Brooklawnia propionicigenes</name>
    <dbReference type="NCBI Taxonomy" id="3041175"/>
    <lineage>
        <taxon>Bacteria</taxon>
        <taxon>Bacillati</taxon>
        <taxon>Actinomycetota</taxon>
        <taxon>Actinomycetes</taxon>
        <taxon>Propionibacteriales</taxon>
        <taxon>Propionibacteriaceae</taxon>
        <taxon>Brooklawnia</taxon>
    </lineage>
</organism>
<feature type="transmembrane region" description="Helical" evidence="2">
    <location>
        <begin position="84"/>
        <end position="106"/>
    </location>
</feature>
<keyword evidence="2" id="KW-0812">Transmembrane</keyword>
<keyword evidence="2" id="KW-1133">Transmembrane helix</keyword>
<dbReference type="AlphaFoldDB" id="A0AAN0K7I1"/>
<dbReference type="EMBL" id="AP028056">
    <property type="protein sequence ID" value="BEH03033.1"/>
    <property type="molecule type" value="Genomic_DNA"/>
</dbReference>
<protein>
    <submittedName>
        <fullName evidence="3">Uncharacterized protein</fullName>
    </submittedName>
</protein>
<evidence type="ECO:0000256" key="1">
    <source>
        <dbReference type="SAM" id="MobiDB-lite"/>
    </source>
</evidence>
<feature type="transmembrane region" description="Helical" evidence="2">
    <location>
        <begin position="112"/>
        <end position="134"/>
    </location>
</feature>
<feature type="transmembrane region" description="Helical" evidence="2">
    <location>
        <begin position="12"/>
        <end position="33"/>
    </location>
</feature>
<sequence>MIEYARKLRGPATVGVLVIICFYVAVAVVYFVALLGNGIYIATAARQAGSDSVSLVWIFVTVALVLTCLLTKPPVANVGRLIEASAIVVSVATGAALVFWIIGLFGDFSLGAWLAALGGLVETLVKAAAAVVLWRLRGWPVESSSDEAEQQAVARPESGQAPGRPPVWNPPEAVGLQWNRAGDAAAGAVPPSLTGEAAVTPDSPAVQPPAAPRQLWSRGGIPPEALPAAPDQTAAEAEPAKPPSTPKQPPTAPGQRPAPDWSPAPRPE</sequence>
<feature type="region of interest" description="Disordered" evidence="1">
    <location>
        <begin position="147"/>
        <end position="268"/>
    </location>
</feature>
<dbReference type="Proteomes" id="UP001431656">
    <property type="component" value="Chromosome"/>
</dbReference>
<dbReference type="KEGG" id="broo:brsh051_23140"/>
<accession>A0AAN0K7I1</accession>